<evidence type="ECO:0000256" key="3">
    <source>
        <dbReference type="ARBA" id="ARBA00023163"/>
    </source>
</evidence>
<keyword evidence="3" id="KW-0804">Transcription</keyword>
<evidence type="ECO:0000256" key="2">
    <source>
        <dbReference type="ARBA" id="ARBA00023125"/>
    </source>
</evidence>
<dbReference type="GO" id="GO:0003700">
    <property type="term" value="F:DNA-binding transcription factor activity"/>
    <property type="evidence" value="ECO:0007669"/>
    <property type="project" value="InterPro"/>
</dbReference>
<dbReference type="GO" id="GO:0003677">
    <property type="term" value="F:DNA binding"/>
    <property type="evidence" value="ECO:0007669"/>
    <property type="project" value="UniProtKB-KW"/>
</dbReference>
<dbReference type="InterPro" id="IPR008920">
    <property type="entry name" value="TF_FadR/GntR_C"/>
</dbReference>
<dbReference type="RefSeq" id="WP_160851666.1">
    <property type="nucleotide sequence ID" value="NZ_WUWG01000001.1"/>
</dbReference>
<dbReference type="Gene3D" id="1.10.10.10">
    <property type="entry name" value="Winged helix-like DNA-binding domain superfamily/Winged helix DNA-binding domain"/>
    <property type="match status" value="1"/>
</dbReference>
<dbReference type="InterPro" id="IPR000524">
    <property type="entry name" value="Tscrpt_reg_HTH_GntR"/>
</dbReference>
<proteinExistence type="predicted"/>
<dbReference type="Pfam" id="PF00392">
    <property type="entry name" value="GntR"/>
    <property type="match status" value="1"/>
</dbReference>
<dbReference type="SUPFAM" id="SSF46785">
    <property type="entry name" value="Winged helix' DNA-binding domain"/>
    <property type="match status" value="1"/>
</dbReference>
<dbReference type="Gene3D" id="1.20.120.530">
    <property type="entry name" value="GntR ligand-binding domain-like"/>
    <property type="match status" value="1"/>
</dbReference>
<gene>
    <name evidence="5" type="ORF">GSH16_02840</name>
</gene>
<accession>A0A6B0TIY7</accession>
<reference evidence="5 6" key="1">
    <citation type="submission" date="2019-12" db="EMBL/GenBank/DDBJ databases">
        <title>Strain KN286 was isolated from seawater, which was collected from Caroline Seamount in the tropical western Pacific.</title>
        <authorList>
            <person name="Wang Q."/>
        </authorList>
    </citation>
    <scope>NUCLEOTIDE SEQUENCE [LARGE SCALE GENOMIC DNA]</scope>
    <source>
        <strain evidence="5 6">KN286</strain>
    </source>
</reference>
<dbReference type="InterPro" id="IPR011711">
    <property type="entry name" value="GntR_C"/>
</dbReference>
<dbReference type="SUPFAM" id="SSF48008">
    <property type="entry name" value="GntR ligand-binding domain-like"/>
    <property type="match status" value="1"/>
</dbReference>
<feature type="domain" description="HTH gntR-type" evidence="4">
    <location>
        <begin position="17"/>
        <end position="84"/>
    </location>
</feature>
<keyword evidence="2" id="KW-0238">DNA-binding</keyword>
<dbReference type="InterPro" id="IPR036390">
    <property type="entry name" value="WH_DNA-bd_sf"/>
</dbReference>
<organism evidence="5 6">
    <name type="scientific">Oceanomicrobium pacificus</name>
    <dbReference type="NCBI Taxonomy" id="2692916"/>
    <lineage>
        <taxon>Bacteria</taxon>
        <taxon>Pseudomonadati</taxon>
        <taxon>Pseudomonadota</taxon>
        <taxon>Alphaproteobacteria</taxon>
        <taxon>Rhodobacterales</taxon>
        <taxon>Paracoccaceae</taxon>
        <taxon>Oceanomicrobium</taxon>
    </lineage>
</organism>
<keyword evidence="1" id="KW-0805">Transcription regulation</keyword>
<dbReference type="Proteomes" id="UP000436016">
    <property type="component" value="Unassembled WGS sequence"/>
</dbReference>
<name>A0A6B0TIY7_9RHOB</name>
<dbReference type="PROSITE" id="PS50949">
    <property type="entry name" value="HTH_GNTR"/>
    <property type="match status" value="1"/>
</dbReference>
<protein>
    <submittedName>
        <fullName evidence="5">FCD domain-containing protein</fullName>
    </submittedName>
</protein>
<dbReference type="SMART" id="SM00895">
    <property type="entry name" value="FCD"/>
    <property type="match status" value="1"/>
</dbReference>
<dbReference type="Pfam" id="PF07729">
    <property type="entry name" value="FCD"/>
    <property type="match status" value="1"/>
</dbReference>
<dbReference type="PANTHER" id="PTHR43537:SF45">
    <property type="entry name" value="GNTR FAMILY REGULATORY PROTEIN"/>
    <property type="match status" value="1"/>
</dbReference>
<evidence type="ECO:0000313" key="5">
    <source>
        <dbReference type="EMBL" id="MXU64370.1"/>
    </source>
</evidence>
<dbReference type="EMBL" id="WUWG01000001">
    <property type="protein sequence ID" value="MXU64370.1"/>
    <property type="molecule type" value="Genomic_DNA"/>
</dbReference>
<evidence type="ECO:0000256" key="1">
    <source>
        <dbReference type="ARBA" id="ARBA00023015"/>
    </source>
</evidence>
<dbReference type="AlphaFoldDB" id="A0A6B0TIY7"/>
<evidence type="ECO:0000313" key="6">
    <source>
        <dbReference type="Proteomes" id="UP000436016"/>
    </source>
</evidence>
<keyword evidence="6" id="KW-1185">Reference proteome</keyword>
<dbReference type="SMART" id="SM00345">
    <property type="entry name" value="HTH_GNTR"/>
    <property type="match status" value="1"/>
</dbReference>
<evidence type="ECO:0000259" key="4">
    <source>
        <dbReference type="PROSITE" id="PS50949"/>
    </source>
</evidence>
<dbReference type="InterPro" id="IPR036388">
    <property type="entry name" value="WH-like_DNA-bd_sf"/>
</dbReference>
<dbReference type="PANTHER" id="PTHR43537">
    <property type="entry name" value="TRANSCRIPTIONAL REGULATOR, GNTR FAMILY"/>
    <property type="match status" value="1"/>
</dbReference>
<comment type="caution">
    <text evidence="5">The sequence shown here is derived from an EMBL/GenBank/DDBJ whole genome shotgun (WGS) entry which is preliminary data.</text>
</comment>
<sequence length="233" mass="25761">MPDADVNKLKDVKELDGPLADRVYDAVKSAILRLDFLPGETIRKSSVCTHLGLSRSPVSDALSRLSGEGLVDIYPQSGSRVSRLSVAAIHEDSFLREALEVAAVRHATEHVTDAMLDALDRNIGVQLEMVEEMDDDTFIATDTAFHEIIMQSTNVSRLWPTVRAVSQNVDRARRLLLPEEGRLAETVAEHSEIVAAIRNRDVAAAEEAMRRHVRELPARLVPLAEAYPDLFSS</sequence>